<name>A0A1J7JED2_9PEZI</name>
<reference evidence="3 4" key="1">
    <citation type="submission" date="2016-10" db="EMBL/GenBank/DDBJ databases">
        <title>Draft genome sequence of Coniochaeta ligniaria NRRL30616, a lignocellulolytic fungus for bioabatement of inhibitors in plant biomass hydrolysates.</title>
        <authorList>
            <consortium name="DOE Joint Genome Institute"/>
            <person name="Jimenez D.J."/>
            <person name="Hector R.E."/>
            <person name="Riley R."/>
            <person name="Sun H."/>
            <person name="Grigoriev I.V."/>
            <person name="Van Elsas J.D."/>
            <person name="Nichols N.N."/>
        </authorList>
    </citation>
    <scope>NUCLEOTIDE SEQUENCE [LARGE SCALE GENOMIC DNA]</scope>
    <source>
        <strain evidence="3 4">NRRL 30616</strain>
    </source>
</reference>
<organism evidence="3 4">
    <name type="scientific">Coniochaeta ligniaria NRRL 30616</name>
    <dbReference type="NCBI Taxonomy" id="1408157"/>
    <lineage>
        <taxon>Eukaryota</taxon>
        <taxon>Fungi</taxon>
        <taxon>Dikarya</taxon>
        <taxon>Ascomycota</taxon>
        <taxon>Pezizomycotina</taxon>
        <taxon>Sordariomycetes</taxon>
        <taxon>Sordariomycetidae</taxon>
        <taxon>Coniochaetales</taxon>
        <taxon>Coniochaetaceae</taxon>
        <taxon>Coniochaeta</taxon>
    </lineage>
</organism>
<dbReference type="Proteomes" id="UP000182658">
    <property type="component" value="Unassembled WGS sequence"/>
</dbReference>
<sequence>MPNLLALMLCMATSTYCLKASFTKPCPVDLDICGWDLQAGYGYDQDTLSEATTYAGQDAGVGTYVYDSIYNCYPDGEVGWSAWCGGAGQCEPPVNKISHALCRGEPVDTGASPPTDGGSNEGGSDDGGIVWDPPIGSGN</sequence>
<evidence type="ECO:0000313" key="3">
    <source>
        <dbReference type="EMBL" id="OIW25946.1"/>
    </source>
</evidence>
<accession>A0A1J7JED2</accession>
<evidence type="ECO:0000313" key="4">
    <source>
        <dbReference type="Proteomes" id="UP000182658"/>
    </source>
</evidence>
<dbReference type="EMBL" id="KV875101">
    <property type="protein sequence ID" value="OIW25946.1"/>
    <property type="molecule type" value="Genomic_DNA"/>
</dbReference>
<evidence type="ECO:0000256" key="1">
    <source>
        <dbReference type="SAM" id="MobiDB-lite"/>
    </source>
</evidence>
<dbReference type="OrthoDB" id="5191935at2759"/>
<keyword evidence="2" id="KW-0732">Signal</keyword>
<feature type="chain" id="PRO_5012182191" evidence="2">
    <location>
        <begin position="18"/>
        <end position="139"/>
    </location>
</feature>
<protein>
    <submittedName>
        <fullName evidence="3">Uncharacterized protein</fullName>
    </submittedName>
</protein>
<proteinExistence type="predicted"/>
<feature type="region of interest" description="Disordered" evidence="1">
    <location>
        <begin position="105"/>
        <end position="139"/>
    </location>
</feature>
<dbReference type="InParanoid" id="A0A1J7JED2"/>
<gene>
    <name evidence="3" type="ORF">CONLIGDRAFT_672870</name>
</gene>
<keyword evidence="4" id="KW-1185">Reference proteome</keyword>
<evidence type="ECO:0000256" key="2">
    <source>
        <dbReference type="SAM" id="SignalP"/>
    </source>
</evidence>
<feature type="signal peptide" evidence="2">
    <location>
        <begin position="1"/>
        <end position="17"/>
    </location>
</feature>
<dbReference type="AlphaFoldDB" id="A0A1J7JED2"/>